<proteinExistence type="predicted"/>
<protein>
    <submittedName>
        <fullName evidence="2">Uncharacterized protein</fullName>
    </submittedName>
</protein>
<dbReference type="EMBL" id="MG770214">
    <property type="protein sequence ID" value="AUV60670.1"/>
    <property type="molecule type" value="Genomic_DNA"/>
</dbReference>
<keyword evidence="3" id="KW-1185">Reference proteome</keyword>
<gene>
    <name evidence="2" type="ORF">SEA_STEVEFRENCH_68</name>
</gene>
<reference evidence="2 3" key="1">
    <citation type="submission" date="2018-01" db="EMBL/GenBank/DDBJ databases">
        <authorList>
            <person name="Brammer T.X."/>
            <person name="Firkus N.C."/>
            <person name="Haglund K.L."/>
            <person name="Heubel C."/>
            <person name="Johnson K."/>
            <person name="Lowery J.D."/>
            <person name="Neidermyer S.M."/>
            <person name="Richards M.A."/>
            <person name="Urick M.N."/>
            <person name="Bonilla J.A."/>
            <person name="Klyczek K."/>
            <person name="Garlena R.A."/>
            <person name="Russell D.A."/>
            <person name="Pope W.H."/>
            <person name="Jacobs-Sera D."/>
            <person name="Hendrix R.W."/>
            <person name="Hatfull G.F."/>
        </authorList>
    </citation>
    <scope>NUCLEOTIDE SEQUENCE [LARGE SCALE GENOMIC DNA]</scope>
</reference>
<feature type="compositionally biased region" description="Acidic residues" evidence="1">
    <location>
        <begin position="170"/>
        <end position="186"/>
    </location>
</feature>
<sequence>MPQPQRGPGKKREAQLKKKGHAPGVFGQGRRAWAKVFTTQAVVRILPEPKGIEPGADVFIEVSNQFGRTTLELTTLRTDELAALKGAFDIAFAEAYPVCAERDLHAARALETGEGDYTRSFREAGVLWKREGERWPDRPVLKTVWEGLHTEQVSRVHTPFVPPITTVTQDLDEDNGFADSPEPDDD</sequence>
<evidence type="ECO:0000256" key="1">
    <source>
        <dbReference type="SAM" id="MobiDB-lite"/>
    </source>
</evidence>
<evidence type="ECO:0000313" key="3">
    <source>
        <dbReference type="Proteomes" id="UP000241128"/>
    </source>
</evidence>
<name>A0A2K9VEH8_9CAUD</name>
<accession>A0A2K9VEH8</accession>
<feature type="region of interest" description="Disordered" evidence="1">
    <location>
        <begin position="166"/>
        <end position="186"/>
    </location>
</feature>
<dbReference type="Proteomes" id="UP000241128">
    <property type="component" value="Segment"/>
</dbReference>
<feature type="region of interest" description="Disordered" evidence="1">
    <location>
        <begin position="1"/>
        <end position="26"/>
    </location>
</feature>
<evidence type="ECO:0000313" key="2">
    <source>
        <dbReference type="EMBL" id="AUV60670.1"/>
    </source>
</evidence>
<organism evidence="2 3">
    <name type="scientific">Gordonia phage SteveFrench</name>
    <dbReference type="NCBI Taxonomy" id="2079281"/>
    <lineage>
        <taxon>Viruses</taxon>
        <taxon>Duplodnaviria</taxon>
        <taxon>Heunggongvirae</taxon>
        <taxon>Uroviricota</taxon>
        <taxon>Caudoviricetes</taxon>
        <taxon>Montyvirus</taxon>
        <taxon>Montyvirus stevefrench</taxon>
    </lineage>
</organism>